<dbReference type="InterPro" id="IPR001480">
    <property type="entry name" value="Bulb-type_lectin_dom"/>
</dbReference>
<dbReference type="InterPro" id="IPR011009">
    <property type="entry name" value="Kinase-like_dom_sf"/>
</dbReference>
<dbReference type="Pfam" id="PF00954">
    <property type="entry name" value="S_locus_glycop"/>
    <property type="match status" value="1"/>
</dbReference>
<keyword evidence="24" id="KW-1185">Reference proteome</keyword>
<comment type="catalytic activity">
    <reaction evidence="17 18">
        <text>L-seryl-[protein] + ATP = O-phospho-L-seryl-[protein] + ADP + H(+)</text>
        <dbReference type="Rhea" id="RHEA:17989"/>
        <dbReference type="Rhea" id="RHEA-COMP:9863"/>
        <dbReference type="Rhea" id="RHEA-COMP:11604"/>
        <dbReference type="ChEBI" id="CHEBI:15378"/>
        <dbReference type="ChEBI" id="CHEBI:29999"/>
        <dbReference type="ChEBI" id="CHEBI:30616"/>
        <dbReference type="ChEBI" id="CHEBI:83421"/>
        <dbReference type="ChEBI" id="CHEBI:456216"/>
        <dbReference type="EC" id="2.7.11.1"/>
    </reaction>
</comment>
<evidence type="ECO:0000256" key="21">
    <source>
        <dbReference type="SAM" id="SignalP"/>
    </source>
</evidence>
<dbReference type="InterPro" id="IPR036426">
    <property type="entry name" value="Bulb-type_lectin_dom_sf"/>
</dbReference>
<dbReference type="InterPro" id="IPR024171">
    <property type="entry name" value="SRK-like_kinase"/>
</dbReference>
<evidence type="ECO:0000313" key="25">
    <source>
        <dbReference type="RefSeq" id="XP_021832235.1"/>
    </source>
</evidence>
<dbReference type="GO" id="GO:0048544">
    <property type="term" value="P:recognition of pollen"/>
    <property type="evidence" value="ECO:0007669"/>
    <property type="project" value="InterPro"/>
</dbReference>
<evidence type="ECO:0000256" key="2">
    <source>
        <dbReference type="ARBA" id="ARBA00022527"/>
    </source>
</evidence>
<dbReference type="FunFam" id="2.90.10.10:FF:000013">
    <property type="entry name" value="G-type lectin S-receptor-like serine/threonine-protein kinase LECRK1"/>
    <property type="match status" value="1"/>
</dbReference>
<evidence type="ECO:0000256" key="5">
    <source>
        <dbReference type="ARBA" id="ARBA00022692"/>
    </source>
</evidence>
<keyword evidence="11 20" id="KW-1133">Transmembrane helix</keyword>
<evidence type="ECO:0000256" key="13">
    <source>
        <dbReference type="ARBA" id="ARBA00023157"/>
    </source>
</evidence>
<keyword evidence="14" id="KW-0675">Receptor</keyword>
<accession>A0A6P5TZ12</accession>
<dbReference type="Proteomes" id="UP000515124">
    <property type="component" value="Unplaced"/>
</dbReference>
<keyword evidence="13" id="KW-1015">Disulfide bond</keyword>
<dbReference type="GeneID" id="110772135"/>
<comment type="subcellular location">
    <subcellularLocation>
        <location evidence="1">Membrane</location>
        <topology evidence="1">Single-pass type I membrane protein</topology>
    </subcellularLocation>
</comment>
<evidence type="ECO:0000313" key="24">
    <source>
        <dbReference type="Proteomes" id="UP000515124"/>
    </source>
</evidence>
<keyword evidence="12 20" id="KW-0472">Membrane</keyword>
<dbReference type="PANTHER" id="PTHR47976">
    <property type="entry name" value="G-TYPE LECTIN S-RECEPTOR-LIKE SERINE/THREONINE-PROTEIN KINASE SD2-5"/>
    <property type="match status" value="1"/>
</dbReference>
<keyword evidence="5 20" id="KW-0812">Transmembrane</keyword>
<keyword evidence="15" id="KW-0325">Glycoprotein</keyword>
<dbReference type="Gene3D" id="2.90.10.10">
    <property type="entry name" value="Bulb-type lectin domain"/>
    <property type="match status" value="2"/>
</dbReference>
<dbReference type="EC" id="2.7.11.1" evidence="18"/>
<dbReference type="FunFam" id="1.10.510.10:FF:000237">
    <property type="entry name" value="G-type lectin S-receptor-like serine/threonine-protein kinase"/>
    <property type="match status" value="1"/>
</dbReference>
<evidence type="ECO:0000256" key="9">
    <source>
        <dbReference type="ARBA" id="ARBA00022777"/>
    </source>
</evidence>
<dbReference type="FunFam" id="2.90.10.30:FF:000001">
    <property type="entry name" value="Serine/threonine-protein kinase"/>
    <property type="match status" value="1"/>
</dbReference>
<dbReference type="RefSeq" id="XP_021832235.1">
    <property type="nucleotide sequence ID" value="XM_021976543.1"/>
</dbReference>
<evidence type="ECO:0000256" key="10">
    <source>
        <dbReference type="ARBA" id="ARBA00022840"/>
    </source>
</evidence>
<evidence type="ECO:0000256" key="4">
    <source>
        <dbReference type="ARBA" id="ARBA00022679"/>
    </source>
</evidence>
<dbReference type="InterPro" id="IPR051343">
    <property type="entry name" value="G-type_lectin_kinases/EP1-like"/>
</dbReference>
<name>A0A6P5TZ12_PRUAV</name>
<evidence type="ECO:0000256" key="7">
    <source>
        <dbReference type="ARBA" id="ARBA00022734"/>
    </source>
</evidence>
<dbReference type="InterPro" id="IPR017441">
    <property type="entry name" value="Protein_kinase_ATP_BS"/>
</dbReference>
<sequence length="813" mass="90074">MAFTIRLLLFSSMFLLPVSVLAQTNGSIAVGASLTATAEGNSSSSWLSPSGDFAFGFWPLGNNDLFLLSIWYAKIPDRTVVWYANGDNEAAVAPKGSTVNLTANSGLVLKSPQGEELWKSETSVGVVANGVMNDTGNFVLQDSNSKSLWETFNNHTDTMLPGQTFERSGKLLSRQSETNYSKGRFQLLFQEDGNLVISTINLPTQFPNEPYYATHTTNGTVAGSEGKELVFNVSGYLYVLSENGGKSNVAVGDAVSARDNYIRATLNFDGIFAQYYYPKNSTGNVSWNLLWSEPDDICRSQPETSGVGICGYNSICTLKEDKRPTCECPTGFSLLDPNYPYGGCKPDFIQGCEEDELSGTKDLYDVEVLTNVDWPISDYIELKPFTAEKCNESCFQDCLCAVATFSSETCLKKKLPLSNGRVDMSLNSKAFIKVRKDNSTLQFPPMPNPDDKKTKKKSSNTLIRVESIILAASIFVSFMFCAAACLGFFFVFRKKHVRSVENILDSNLHSFSYQELQEATNGFTEELGRGAFGVVYKGTIQIGSGVQVAVKKLNGVIQDGEKEFKTELRVIGKTHHKNLVCLVGYCDEGQHRLLVYEFLSKGTLASFLFADTKPSWTQRIEIACGVAKGLLYLHEECSTQVIHCDIKPQNILLDDYYTARISDFGLAKLLMINQSKTHTAIRGTKGYVAPEWFSNMPITAKVDVYSFGVVLLEIIYCRRSVDADNSREERAILTDWVYDCYRGGMLDAVLVLDNEVQALDDRMKPEKLVMIGIWCIQDDPSLRPTMRKVVQMLEGVVEVHVPPCPSSHTTRTG</sequence>
<dbReference type="SMART" id="SM00108">
    <property type="entry name" value="B_lectin"/>
    <property type="match status" value="1"/>
</dbReference>
<dbReference type="Gene3D" id="1.10.510.10">
    <property type="entry name" value="Transferase(Phosphotransferase) domain 1"/>
    <property type="match status" value="1"/>
</dbReference>
<evidence type="ECO:0000256" key="14">
    <source>
        <dbReference type="ARBA" id="ARBA00023170"/>
    </source>
</evidence>
<evidence type="ECO:0000256" key="1">
    <source>
        <dbReference type="ARBA" id="ARBA00004479"/>
    </source>
</evidence>
<dbReference type="PROSITE" id="PS00107">
    <property type="entry name" value="PROTEIN_KINASE_ATP"/>
    <property type="match status" value="1"/>
</dbReference>
<keyword evidence="8 18" id="KW-0547">Nucleotide-binding</keyword>
<gene>
    <name evidence="25" type="primary">LOC110772135</name>
</gene>
<dbReference type="KEGG" id="pavi:110772135"/>
<keyword evidence="9 18" id="KW-0418">Kinase</keyword>
<keyword evidence="10 18" id="KW-0067">ATP-binding</keyword>
<dbReference type="SMART" id="SM00220">
    <property type="entry name" value="S_TKc"/>
    <property type="match status" value="1"/>
</dbReference>
<proteinExistence type="inferred from homology"/>
<evidence type="ECO:0000259" key="22">
    <source>
        <dbReference type="PROSITE" id="PS50011"/>
    </source>
</evidence>
<evidence type="ECO:0000256" key="3">
    <source>
        <dbReference type="ARBA" id="ARBA00022536"/>
    </source>
</evidence>
<evidence type="ECO:0000259" key="23">
    <source>
        <dbReference type="PROSITE" id="PS50927"/>
    </source>
</evidence>
<dbReference type="SUPFAM" id="SSF56112">
    <property type="entry name" value="Protein kinase-like (PK-like)"/>
    <property type="match status" value="1"/>
</dbReference>
<keyword evidence="4 18" id="KW-0808">Transferase</keyword>
<feature type="transmembrane region" description="Helical" evidence="20">
    <location>
        <begin position="468"/>
        <end position="492"/>
    </location>
</feature>
<dbReference type="CDD" id="cd00028">
    <property type="entry name" value="B_lectin"/>
    <property type="match status" value="1"/>
</dbReference>
<dbReference type="Pfam" id="PF00069">
    <property type="entry name" value="Pkinase"/>
    <property type="match status" value="1"/>
</dbReference>
<comment type="catalytic activity">
    <reaction evidence="16 18">
        <text>L-threonyl-[protein] + ATP = O-phospho-L-threonyl-[protein] + ADP + H(+)</text>
        <dbReference type="Rhea" id="RHEA:46608"/>
        <dbReference type="Rhea" id="RHEA-COMP:11060"/>
        <dbReference type="Rhea" id="RHEA-COMP:11605"/>
        <dbReference type="ChEBI" id="CHEBI:15378"/>
        <dbReference type="ChEBI" id="CHEBI:30013"/>
        <dbReference type="ChEBI" id="CHEBI:30616"/>
        <dbReference type="ChEBI" id="CHEBI:61977"/>
        <dbReference type="ChEBI" id="CHEBI:456216"/>
        <dbReference type="EC" id="2.7.11.1"/>
    </reaction>
</comment>
<evidence type="ECO:0000256" key="17">
    <source>
        <dbReference type="ARBA" id="ARBA00048679"/>
    </source>
</evidence>
<keyword evidence="7" id="KW-0430">Lectin</keyword>
<dbReference type="InterPro" id="IPR008271">
    <property type="entry name" value="Ser/Thr_kinase_AS"/>
</dbReference>
<feature type="signal peptide" evidence="21">
    <location>
        <begin position="1"/>
        <end position="22"/>
    </location>
</feature>
<comment type="similarity">
    <text evidence="18">Belongs to the protein kinase superfamily. Ser/Thr protein kinase family.</text>
</comment>
<dbReference type="PIRSF" id="PIRSF000641">
    <property type="entry name" value="SRK"/>
    <property type="match status" value="1"/>
</dbReference>
<feature type="binding site" evidence="19">
    <location>
        <position position="552"/>
    </location>
    <ligand>
        <name>ATP</name>
        <dbReference type="ChEBI" id="CHEBI:30616"/>
    </ligand>
</feature>
<dbReference type="GO" id="GO:0030246">
    <property type="term" value="F:carbohydrate binding"/>
    <property type="evidence" value="ECO:0007669"/>
    <property type="project" value="UniProtKB-KW"/>
</dbReference>
<evidence type="ECO:0000256" key="15">
    <source>
        <dbReference type="ARBA" id="ARBA00023180"/>
    </source>
</evidence>
<feature type="chain" id="PRO_5027695613" description="Receptor-like serine/threonine-protein kinase" evidence="21">
    <location>
        <begin position="23"/>
        <end position="813"/>
    </location>
</feature>
<protein>
    <recommendedName>
        <fullName evidence="18">Receptor-like serine/threonine-protein kinase</fullName>
        <ecNumber evidence="18">2.7.11.1</ecNumber>
    </recommendedName>
</protein>
<dbReference type="SUPFAM" id="SSF51110">
    <property type="entry name" value="alpha-D-mannose-specific plant lectins"/>
    <property type="match status" value="1"/>
</dbReference>
<evidence type="ECO:0000256" key="16">
    <source>
        <dbReference type="ARBA" id="ARBA00047899"/>
    </source>
</evidence>
<dbReference type="GO" id="GO:0016020">
    <property type="term" value="C:membrane"/>
    <property type="evidence" value="ECO:0007669"/>
    <property type="project" value="UniProtKB-SubCell"/>
</dbReference>
<feature type="domain" description="Bulb-type lectin" evidence="23">
    <location>
        <begin position="32"/>
        <end position="153"/>
    </location>
</feature>
<dbReference type="FunFam" id="3.30.200.20:FF:000059">
    <property type="entry name" value="S-receptor-like serine/threonine-protein kinase"/>
    <property type="match status" value="1"/>
</dbReference>
<dbReference type="GO" id="GO:0004674">
    <property type="term" value="F:protein serine/threonine kinase activity"/>
    <property type="evidence" value="ECO:0007669"/>
    <property type="project" value="UniProtKB-KW"/>
</dbReference>
<evidence type="ECO:0000256" key="20">
    <source>
        <dbReference type="SAM" id="Phobius"/>
    </source>
</evidence>
<evidence type="ECO:0000256" key="12">
    <source>
        <dbReference type="ARBA" id="ARBA00023136"/>
    </source>
</evidence>
<dbReference type="InterPro" id="IPR000858">
    <property type="entry name" value="S_locus_glycoprot_dom"/>
</dbReference>
<evidence type="ECO:0000256" key="19">
    <source>
        <dbReference type="PROSITE-ProRule" id="PRU10141"/>
    </source>
</evidence>
<keyword evidence="2 18" id="KW-0723">Serine/threonine-protein kinase</keyword>
<organism evidence="24 25">
    <name type="scientific">Prunus avium</name>
    <name type="common">Cherry</name>
    <name type="synonym">Cerasus avium</name>
    <dbReference type="NCBI Taxonomy" id="42229"/>
    <lineage>
        <taxon>Eukaryota</taxon>
        <taxon>Viridiplantae</taxon>
        <taxon>Streptophyta</taxon>
        <taxon>Embryophyta</taxon>
        <taxon>Tracheophyta</taxon>
        <taxon>Spermatophyta</taxon>
        <taxon>Magnoliopsida</taxon>
        <taxon>eudicotyledons</taxon>
        <taxon>Gunneridae</taxon>
        <taxon>Pentapetalae</taxon>
        <taxon>rosids</taxon>
        <taxon>fabids</taxon>
        <taxon>Rosales</taxon>
        <taxon>Rosaceae</taxon>
        <taxon>Amygdaloideae</taxon>
        <taxon>Amygdaleae</taxon>
        <taxon>Prunus</taxon>
    </lineage>
</organism>
<keyword evidence="6 21" id="KW-0732">Signal</keyword>
<dbReference type="Gene3D" id="3.30.200.20">
    <property type="entry name" value="Phosphorylase Kinase, domain 1"/>
    <property type="match status" value="1"/>
</dbReference>
<evidence type="ECO:0000256" key="18">
    <source>
        <dbReference type="PIRNR" id="PIRNR000641"/>
    </source>
</evidence>
<evidence type="ECO:0000256" key="8">
    <source>
        <dbReference type="ARBA" id="ARBA00022741"/>
    </source>
</evidence>
<feature type="domain" description="Protein kinase" evidence="22">
    <location>
        <begin position="521"/>
        <end position="797"/>
    </location>
</feature>
<dbReference type="InterPro" id="IPR000719">
    <property type="entry name" value="Prot_kinase_dom"/>
</dbReference>
<dbReference type="PROSITE" id="PS50927">
    <property type="entry name" value="BULB_LECTIN"/>
    <property type="match status" value="1"/>
</dbReference>
<dbReference type="GO" id="GO:0005524">
    <property type="term" value="F:ATP binding"/>
    <property type="evidence" value="ECO:0007669"/>
    <property type="project" value="UniProtKB-UniRule"/>
</dbReference>
<keyword evidence="3" id="KW-0245">EGF-like domain</keyword>
<evidence type="ECO:0000256" key="11">
    <source>
        <dbReference type="ARBA" id="ARBA00022989"/>
    </source>
</evidence>
<dbReference type="AlphaFoldDB" id="A0A6P5TZ12"/>
<dbReference type="PROSITE" id="PS50011">
    <property type="entry name" value="PROTEIN_KINASE_DOM"/>
    <property type="match status" value="1"/>
</dbReference>
<evidence type="ECO:0000256" key="6">
    <source>
        <dbReference type="ARBA" id="ARBA00022729"/>
    </source>
</evidence>
<dbReference type="CDD" id="cd14066">
    <property type="entry name" value="STKc_IRAK"/>
    <property type="match status" value="1"/>
</dbReference>
<dbReference type="PANTHER" id="PTHR47976:SF15">
    <property type="entry name" value="G-TYPE LECTIN S-RECEPTOR-LIKE SERINE_THREONINE-PROTEIN KINASE RLK1"/>
    <property type="match status" value="1"/>
</dbReference>
<reference evidence="25" key="1">
    <citation type="submission" date="2025-08" db="UniProtKB">
        <authorList>
            <consortium name="RefSeq"/>
        </authorList>
    </citation>
    <scope>IDENTIFICATION</scope>
</reference>
<dbReference type="Pfam" id="PF01453">
    <property type="entry name" value="B_lectin"/>
    <property type="match status" value="1"/>
</dbReference>
<dbReference type="PROSITE" id="PS00108">
    <property type="entry name" value="PROTEIN_KINASE_ST"/>
    <property type="match status" value="1"/>
</dbReference>